<feature type="binding site" evidence="4">
    <location>
        <position position="233"/>
    </location>
    <ligand>
        <name>Fe cation</name>
        <dbReference type="ChEBI" id="CHEBI:24875"/>
    </ligand>
</feature>
<dbReference type="RefSeq" id="WP_165269432.1">
    <property type="nucleotide sequence ID" value="NZ_JAAKZY010000287.1"/>
</dbReference>
<keyword evidence="2" id="KW-0410">Iron transport</keyword>
<dbReference type="Gene3D" id="3.40.190.10">
    <property type="entry name" value="Periplasmic binding protein-like II"/>
    <property type="match status" value="2"/>
</dbReference>
<dbReference type="AlphaFoldDB" id="A0A6G4VKW4"/>
<dbReference type="Proteomes" id="UP000472335">
    <property type="component" value="Unassembled WGS sequence"/>
</dbReference>
<dbReference type="Pfam" id="PF13343">
    <property type="entry name" value="SBP_bac_6"/>
    <property type="match status" value="1"/>
</dbReference>
<reference evidence="6 7" key="1">
    <citation type="submission" date="2020-02" db="EMBL/GenBank/DDBJ databases">
        <title>Whole-genome analyses of novel actinobacteria.</title>
        <authorList>
            <person name="Sahin N."/>
            <person name="Gencbay T."/>
        </authorList>
    </citation>
    <scope>NUCLEOTIDE SEQUENCE [LARGE SCALE GENOMIC DNA]</scope>
    <source>
        <strain evidence="6 7">HC44</strain>
    </source>
</reference>
<proteinExistence type="inferred from homology"/>
<dbReference type="InterPro" id="IPR026045">
    <property type="entry name" value="Ferric-bd"/>
</dbReference>
<keyword evidence="3 5" id="KW-0732">Signal</keyword>
<keyword evidence="4" id="KW-0479">Metal-binding</keyword>
<keyword evidence="7" id="KW-1185">Reference proteome</keyword>
<feature type="signal peptide" evidence="5">
    <location>
        <begin position="1"/>
        <end position="23"/>
    </location>
</feature>
<evidence type="ECO:0000313" key="6">
    <source>
        <dbReference type="EMBL" id="NGO14749.1"/>
    </source>
</evidence>
<evidence type="ECO:0000256" key="4">
    <source>
        <dbReference type="PIRSR" id="PIRSR002825-1"/>
    </source>
</evidence>
<dbReference type="PANTHER" id="PTHR30006:SF15">
    <property type="entry name" value="IRON-UTILIZATION PERIPLASMIC PROTEIN"/>
    <property type="match status" value="1"/>
</dbReference>
<feature type="binding site" evidence="4">
    <location>
        <position position="234"/>
    </location>
    <ligand>
        <name>Fe cation</name>
        <dbReference type="ChEBI" id="CHEBI:24875"/>
    </ligand>
</feature>
<dbReference type="GO" id="GO:0006826">
    <property type="term" value="P:iron ion transport"/>
    <property type="evidence" value="ECO:0007669"/>
    <property type="project" value="UniProtKB-KW"/>
</dbReference>
<protein>
    <submittedName>
        <fullName evidence="6">Iron ABC transporter substrate-binding protein</fullName>
    </submittedName>
</protein>
<keyword evidence="2" id="KW-0813">Transport</keyword>
<dbReference type="GO" id="GO:0030288">
    <property type="term" value="C:outer membrane-bounded periplasmic space"/>
    <property type="evidence" value="ECO:0007669"/>
    <property type="project" value="TreeGrafter"/>
</dbReference>
<dbReference type="EMBL" id="JAAKZY010000287">
    <property type="protein sequence ID" value="NGO14749.1"/>
    <property type="molecule type" value="Genomic_DNA"/>
</dbReference>
<accession>A0A6G4VKW4</accession>
<dbReference type="PANTHER" id="PTHR30006">
    <property type="entry name" value="THIAMINE-BINDING PERIPLASMIC PROTEIN-RELATED"/>
    <property type="match status" value="1"/>
</dbReference>
<organism evidence="6 7">
    <name type="scientific">Streptomyces scabichelini</name>
    <dbReference type="NCBI Taxonomy" id="2711217"/>
    <lineage>
        <taxon>Bacteria</taxon>
        <taxon>Bacillati</taxon>
        <taxon>Actinomycetota</taxon>
        <taxon>Actinomycetes</taxon>
        <taxon>Kitasatosporales</taxon>
        <taxon>Streptomycetaceae</taxon>
        <taxon>Streptomyces</taxon>
    </lineage>
</organism>
<keyword evidence="4" id="KW-0408">Iron</keyword>
<evidence type="ECO:0000256" key="3">
    <source>
        <dbReference type="ARBA" id="ARBA00022729"/>
    </source>
</evidence>
<dbReference type="PIRSF" id="PIRSF002825">
    <property type="entry name" value="CfbpA"/>
    <property type="match status" value="1"/>
</dbReference>
<name>A0A6G4VKW4_9ACTN</name>
<evidence type="ECO:0000256" key="1">
    <source>
        <dbReference type="ARBA" id="ARBA00008520"/>
    </source>
</evidence>
<keyword evidence="2" id="KW-0406">Ion transport</keyword>
<comment type="caution">
    <text evidence="6">The sequence shown here is derived from an EMBL/GenBank/DDBJ whole genome shotgun (WGS) entry which is preliminary data.</text>
</comment>
<sequence>MRRPSARRITAFVAAGLLLPALAACGSDDDKSGQAEGDSGLVIYSGRNEKLVKPILDKLEKAVGAEVEVRYGDSAELAAQILEEGDRTKAGLFFSQDAGALGALSNEGVLEKLPQATLDKVDTSYRGGEGDWVGLSGRVRVIAYNPDEVTEDEVPDSVHDVVKPEWKDKVGIAPTNPSFQAFVTGMRVLEGDDATREWLKALKDNGAKTYAHNLATLDGVEAGEVSLGLVNHYYWYERVAEKGEDKVGSRLHFLPGKDPGALINVAGAGVLKDSGQSETAQKAVDFLLSKEAQTYFADKTMEYPLAAGVTSTVEDLPPFDSLQSPEIDLGKLESVQETQAMLQDVGLV</sequence>
<evidence type="ECO:0000313" key="7">
    <source>
        <dbReference type="Proteomes" id="UP000472335"/>
    </source>
</evidence>
<dbReference type="GO" id="GO:0046872">
    <property type="term" value="F:metal ion binding"/>
    <property type="evidence" value="ECO:0007669"/>
    <property type="project" value="UniProtKB-KW"/>
</dbReference>
<comment type="similarity">
    <text evidence="1">Belongs to the bacterial solute-binding protein 1 family.</text>
</comment>
<evidence type="ECO:0000256" key="2">
    <source>
        <dbReference type="ARBA" id="ARBA00022496"/>
    </source>
</evidence>
<dbReference type="SUPFAM" id="SSF53850">
    <property type="entry name" value="Periplasmic binding protein-like II"/>
    <property type="match status" value="1"/>
</dbReference>
<dbReference type="CDD" id="cd13543">
    <property type="entry name" value="PBP2_Fbp"/>
    <property type="match status" value="1"/>
</dbReference>
<evidence type="ECO:0000256" key="5">
    <source>
        <dbReference type="SAM" id="SignalP"/>
    </source>
</evidence>
<feature type="chain" id="PRO_5026123682" evidence="5">
    <location>
        <begin position="24"/>
        <end position="348"/>
    </location>
</feature>
<dbReference type="PROSITE" id="PS51257">
    <property type="entry name" value="PROKAR_LIPOPROTEIN"/>
    <property type="match status" value="1"/>
</dbReference>
<gene>
    <name evidence="6" type="ORF">G5C60_45965</name>
</gene>